<dbReference type="Pfam" id="PF22694">
    <property type="entry name" value="CtpB_N-like"/>
    <property type="match status" value="1"/>
</dbReference>
<evidence type="ECO:0000313" key="9">
    <source>
        <dbReference type="Proteomes" id="UP000070352"/>
    </source>
</evidence>
<feature type="chain" id="PRO_5007466342" description="PDZ domain-containing protein" evidence="6">
    <location>
        <begin position="32"/>
        <end position="471"/>
    </location>
</feature>
<dbReference type="Gene3D" id="3.30.750.44">
    <property type="match status" value="1"/>
</dbReference>
<comment type="similarity">
    <text evidence="1 5">Belongs to the peptidase S41A family.</text>
</comment>
<dbReference type="SUPFAM" id="SSF50156">
    <property type="entry name" value="PDZ domain-like"/>
    <property type="match status" value="1"/>
</dbReference>
<dbReference type="InterPro" id="IPR041489">
    <property type="entry name" value="PDZ_6"/>
</dbReference>
<dbReference type="InterPro" id="IPR055210">
    <property type="entry name" value="CtpA/B_N"/>
</dbReference>
<dbReference type="SUPFAM" id="SSF52096">
    <property type="entry name" value="ClpP/crotonase"/>
    <property type="match status" value="1"/>
</dbReference>
<dbReference type="Gene3D" id="2.30.42.10">
    <property type="match status" value="1"/>
</dbReference>
<dbReference type="CDD" id="cd06782">
    <property type="entry name" value="cpPDZ_CPP-like"/>
    <property type="match status" value="1"/>
</dbReference>
<keyword evidence="6" id="KW-0732">Signal</keyword>
<dbReference type="Proteomes" id="UP000070352">
    <property type="component" value="Unassembled WGS sequence"/>
</dbReference>
<feature type="domain" description="PDZ" evidence="7">
    <location>
        <begin position="89"/>
        <end position="171"/>
    </location>
</feature>
<dbReference type="InterPro" id="IPR001478">
    <property type="entry name" value="PDZ"/>
</dbReference>
<protein>
    <recommendedName>
        <fullName evidence="7">PDZ domain-containing protein</fullName>
    </recommendedName>
</protein>
<evidence type="ECO:0000313" key="8">
    <source>
        <dbReference type="EMBL" id="KXG44638.1"/>
    </source>
</evidence>
<dbReference type="GO" id="GO:0008236">
    <property type="term" value="F:serine-type peptidase activity"/>
    <property type="evidence" value="ECO:0007669"/>
    <property type="project" value="UniProtKB-KW"/>
</dbReference>
<dbReference type="GO" id="GO:0004175">
    <property type="term" value="F:endopeptidase activity"/>
    <property type="evidence" value="ECO:0007669"/>
    <property type="project" value="TreeGrafter"/>
</dbReference>
<dbReference type="Pfam" id="PF17820">
    <property type="entry name" value="PDZ_6"/>
    <property type="match status" value="1"/>
</dbReference>
<dbReference type="GO" id="GO:0030288">
    <property type="term" value="C:outer membrane-bounded periplasmic space"/>
    <property type="evidence" value="ECO:0007669"/>
    <property type="project" value="TreeGrafter"/>
</dbReference>
<dbReference type="InterPro" id="IPR029045">
    <property type="entry name" value="ClpP/crotonase-like_dom_sf"/>
</dbReference>
<dbReference type="SMART" id="SM00245">
    <property type="entry name" value="TSPc"/>
    <property type="match status" value="1"/>
</dbReference>
<organism evidence="8 9">
    <name type="scientific">Tepidibacillus decaturensis</name>
    <dbReference type="NCBI Taxonomy" id="1413211"/>
    <lineage>
        <taxon>Bacteria</taxon>
        <taxon>Bacillati</taxon>
        <taxon>Bacillota</taxon>
        <taxon>Bacilli</taxon>
        <taxon>Bacillales</taxon>
        <taxon>Bacillaceae</taxon>
        <taxon>Tepidibacillus</taxon>
    </lineage>
</organism>
<dbReference type="GO" id="GO:0006508">
    <property type="term" value="P:proteolysis"/>
    <property type="evidence" value="ECO:0007669"/>
    <property type="project" value="UniProtKB-KW"/>
</dbReference>
<dbReference type="PROSITE" id="PS50106">
    <property type="entry name" value="PDZ"/>
    <property type="match status" value="1"/>
</dbReference>
<evidence type="ECO:0000259" key="7">
    <source>
        <dbReference type="PROSITE" id="PS50106"/>
    </source>
</evidence>
<dbReference type="Pfam" id="PF03572">
    <property type="entry name" value="Peptidase_S41"/>
    <property type="match status" value="1"/>
</dbReference>
<dbReference type="GO" id="GO:0007165">
    <property type="term" value="P:signal transduction"/>
    <property type="evidence" value="ECO:0007669"/>
    <property type="project" value="TreeGrafter"/>
</dbReference>
<dbReference type="RefSeq" id="WP_068726594.1">
    <property type="nucleotide sequence ID" value="NZ_LSKU01000001.1"/>
</dbReference>
<dbReference type="AlphaFoldDB" id="A0A135L6M0"/>
<evidence type="ECO:0000256" key="4">
    <source>
        <dbReference type="ARBA" id="ARBA00022825"/>
    </source>
</evidence>
<dbReference type="SMART" id="SM00228">
    <property type="entry name" value="PDZ"/>
    <property type="match status" value="1"/>
</dbReference>
<evidence type="ECO:0000256" key="1">
    <source>
        <dbReference type="ARBA" id="ARBA00009179"/>
    </source>
</evidence>
<sequence>MSKKWLSIQQKIIAIILVLSLFSLMPNVAQAEDQDSLEKQKAIMNEIYELIEYYHLQGVDPDELMQGAIWGMIDTLGDPYTAYFTDEEYQSFTDSLNGSFVGIGVVVEKNEEGIAVQTIIPGSPAEEAGLQVGDLIKSVEGISTEGKTLEQVTDQIKGEEGTSVTMVIQRDKETMTKTITRGDVYLPSVESEMLTKEIGYLRLYAFGERAADEFKQHLEQLKEKGMKKLILDLRDNPGGYLDAALKISKNFIKEGPIVYVKDNIQQEEELAIQGGTDWNSPMVVLINEGTASASEILTGALKDYNKATIVGTNSFGKGVVQSLIRLENGGYLKLTTNEYFTPKKNKMNKIGIKPDIMVEEVDQQLSTAITTLGEKNIFVSAIGSNWIQENNKDYVALRPLVHALGGKIFWNSKSSSLDVVIGKTKMVLTKGKSAGFMIKDGQSFLTLAELTKHLPELKINKKQEILTIYLP</sequence>
<dbReference type="InterPro" id="IPR005151">
    <property type="entry name" value="Tail-specific_protease"/>
</dbReference>
<keyword evidence="4 5" id="KW-0720">Serine protease</keyword>
<evidence type="ECO:0000256" key="5">
    <source>
        <dbReference type="RuleBase" id="RU004404"/>
    </source>
</evidence>
<dbReference type="CDD" id="cd07560">
    <property type="entry name" value="Peptidase_S41_CPP"/>
    <property type="match status" value="1"/>
</dbReference>
<evidence type="ECO:0000256" key="2">
    <source>
        <dbReference type="ARBA" id="ARBA00022670"/>
    </source>
</evidence>
<proteinExistence type="inferred from homology"/>
<dbReference type="PANTHER" id="PTHR32060">
    <property type="entry name" value="TAIL-SPECIFIC PROTEASE"/>
    <property type="match status" value="1"/>
</dbReference>
<dbReference type="InterPro" id="IPR004447">
    <property type="entry name" value="Peptidase_S41A"/>
</dbReference>
<evidence type="ECO:0000256" key="6">
    <source>
        <dbReference type="SAM" id="SignalP"/>
    </source>
</evidence>
<name>A0A135L6M0_9BACI</name>
<dbReference type="EMBL" id="LSKU01000001">
    <property type="protein sequence ID" value="KXG44638.1"/>
    <property type="molecule type" value="Genomic_DNA"/>
</dbReference>
<reference evidence="8 9" key="1">
    <citation type="submission" date="2016-02" db="EMBL/GenBank/DDBJ databases">
        <title>Draft Genome for Tepidibacillus decaturensis nov. sp. Strain Z9, an Anaerobic, Moderately Thermophilic and Heterotrophic Bacterium from Deep Subsurface of the Illinois Basin, USA.</title>
        <authorList>
            <person name="Dong Y."/>
            <person name="Chang J.Y."/>
            <person name="Sanford R."/>
            <person name="Fouke B.W."/>
        </authorList>
    </citation>
    <scope>NUCLEOTIDE SEQUENCE [LARGE SCALE GENOMIC DNA]</scope>
    <source>
        <strain evidence="8 9">Z9</strain>
    </source>
</reference>
<dbReference type="Gene3D" id="3.90.226.10">
    <property type="entry name" value="2-enoyl-CoA Hydratase, Chain A, domain 1"/>
    <property type="match status" value="1"/>
</dbReference>
<evidence type="ECO:0000256" key="3">
    <source>
        <dbReference type="ARBA" id="ARBA00022801"/>
    </source>
</evidence>
<feature type="signal peptide" evidence="6">
    <location>
        <begin position="1"/>
        <end position="31"/>
    </location>
</feature>
<keyword evidence="9" id="KW-1185">Reference proteome</keyword>
<keyword evidence="3 5" id="KW-0378">Hydrolase</keyword>
<accession>A0A135L6M0</accession>
<dbReference type="STRING" id="1413211.U473_11860"/>
<comment type="caution">
    <text evidence="8">The sequence shown here is derived from an EMBL/GenBank/DDBJ whole genome shotgun (WGS) entry which is preliminary data.</text>
</comment>
<dbReference type="OrthoDB" id="9812068at2"/>
<keyword evidence="2 5" id="KW-0645">Protease</keyword>
<gene>
    <name evidence="8" type="ORF">U473_11860</name>
</gene>
<dbReference type="PANTHER" id="PTHR32060:SF30">
    <property type="entry name" value="CARBOXY-TERMINAL PROCESSING PROTEASE CTPA"/>
    <property type="match status" value="1"/>
</dbReference>
<dbReference type="InterPro" id="IPR036034">
    <property type="entry name" value="PDZ_sf"/>
</dbReference>
<dbReference type="NCBIfam" id="TIGR00225">
    <property type="entry name" value="prc"/>
    <property type="match status" value="1"/>
</dbReference>